<dbReference type="InterPro" id="IPR000652">
    <property type="entry name" value="Triosephosphate_isomerase"/>
</dbReference>
<gene>
    <name evidence="6" type="ORF">CCMP2556_LOCUS13869</name>
</gene>
<evidence type="ECO:0000256" key="1">
    <source>
        <dbReference type="ARBA" id="ARBA00007422"/>
    </source>
</evidence>
<protein>
    <recommendedName>
        <fullName evidence="8">Triosephosphate isomerase</fullName>
    </recommendedName>
</protein>
<dbReference type="InterPro" id="IPR013785">
    <property type="entry name" value="Aldolase_TIM"/>
</dbReference>
<reference evidence="6 7" key="1">
    <citation type="submission" date="2024-02" db="EMBL/GenBank/DDBJ databases">
        <authorList>
            <person name="Chen Y."/>
            <person name="Shah S."/>
            <person name="Dougan E. K."/>
            <person name="Thang M."/>
            <person name="Chan C."/>
        </authorList>
    </citation>
    <scope>NUCLEOTIDE SEQUENCE [LARGE SCALE GENOMIC DNA]</scope>
</reference>
<dbReference type="Gene3D" id="3.20.20.70">
    <property type="entry name" value="Aldolase class I"/>
    <property type="match status" value="1"/>
</dbReference>
<feature type="region of interest" description="Disordered" evidence="5">
    <location>
        <begin position="191"/>
        <end position="226"/>
    </location>
</feature>
<evidence type="ECO:0000256" key="4">
    <source>
        <dbReference type="ARBA" id="ARBA00024331"/>
    </source>
</evidence>
<dbReference type="PANTHER" id="PTHR21139">
    <property type="entry name" value="TRIOSEPHOSPHATE ISOMERASE"/>
    <property type="match status" value="1"/>
</dbReference>
<dbReference type="SUPFAM" id="SSF51351">
    <property type="entry name" value="Triosephosphate isomerase (TIM)"/>
    <property type="match status" value="1"/>
</dbReference>
<comment type="similarity">
    <text evidence="1">Belongs to the triosephosphate isomerase family.</text>
</comment>
<dbReference type="CDD" id="cd00311">
    <property type="entry name" value="TIM"/>
    <property type="match status" value="1"/>
</dbReference>
<proteinExistence type="inferred from homology"/>
<keyword evidence="3" id="KW-0413">Isomerase</keyword>
<dbReference type="PANTHER" id="PTHR21139:SF42">
    <property type="entry name" value="TRIOSEPHOSPHATE ISOMERASE"/>
    <property type="match status" value="1"/>
</dbReference>
<evidence type="ECO:0000256" key="5">
    <source>
        <dbReference type="SAM" id="MobiDB-lite"/>
    </source>
</evidence>
<feature type="compositionally biased region" description="Low complexity" evidence="5">
    <location>
        <begin position="437"/>
        <end position="452"/>
    </location>
</feature>
<feature type="region of interest" description="Disordered" evidence="5">
    <location>
        <begin position="667"/>
        <end position="693"/>
    </location>
</feature>
<comment type="pathway">
    <text evidence="4">Carbohydrate biosynthesis.</text>
</comment>
<dbReference type="Pfam" id="PF00121">
    <property type="entry name" value="TIM"/>
    <property type="match status" value="1"/>
</dbReference>
<dbReference type="InterPro" id="IPR035990">
    <property type="entry name" value="TIM_sf"/>
</dbReference>
<evidence type="ECO:0000313" key="7">
    <source>
        <dbReference type="Proteomes" id="UP001642484"/>
    </source>
</evidence>
<organism evidence="6 7">
    <name type="scientific">Durusdinium trenchii</name>
    <dbReference type="NCBI Taxonomy" id="1381693"/>
    <lineage>
        <taxon>Eukaryota</taxon>
        <taxon>Sar</taxon>
        <taxon>Alveolata</taxon>
        <taxon>Dinophyceae</taxon>
        <taxon>Suessiales</taxon>
        <taxon>Symbiodiniaceae</taxon>
        <taxon>Durusdinium</taxon>
    </lineage>
</organism>
<sequence length="1455" mass="163086">MKEANTLLKEWKKILDSNLVCKVDVVICPPALWMTTLSPAIEALGMQTCAQNVGKNDAGAFTGEWTAANLLDLNIKWTLIGHSERRTKYGETDADVAEKVAKCQEIGVNVILCIGETLEERDKRRDFFKIINELHWFKDLRENVMGTIQTKVIKMKQEFSEGTGMVMAAGGHGMSPLSAAPTIRMRDAVNRPTGQVPSGHPSVAGGSGTGSAPIGGGTAGHGGHANSKLSSSYPPIFYARPGESWQEYWRTVEFWLASEGKSLPPEVQGPRLMQQLRERAGKIVQHLTVQEVAAEGGINIIRQTMEKSPIIKILDTKKVDKRRQKFMRLGRLAGESIESFLNRAEIYRRENQSSPDYTVGSKFYIGHLLDAAKLTKRDLALIKAAAGGSLEHEEPVTLALLDLAEQLEGLPHFPIGKGEAMLDNEDKYLVQKGGGVTSSSSGPVVPAGSPSTTGPPRKRRFLNRRRFREALVAIMEGEDPEDTNPEAEEIFAALHNQDPGDDSLDEDDENLETTSGSSAASETGDTPLLEIYAQEYKVRELRKMRQYFTKDKEMEAQNIAIEAFEDIEKELKEGRQKARITPDVPQVTDKNYPVMEFSDDEEPRHVDDNEGGRAASALDDVPMSLHKKAIEDDPALWPFPKRQQVFEPKMLCGSGFGSQWSYRAVETSRASASKPDRRKKGDANPKGSKAPRTAMLVEGVRPLFDSYVVVPLQSPLETVWHDDDDNAIMNQAANDLDPRRDFPSPWIPAPGMVDLMPPRHFVGFHNPVVDQAEHEVAYTRGTWEQPWPNTPVPHVHVPRHVDRLPEMPPALTQPISEAQMRSLMRARSEWPDQDSWIYDPDIEELWRVHQCPRDRIFDDHEVVVVDNFRWQGCNANAEMRTGDGRKWRGFTRFWIRRPPEISDLNTWLNARAQMEELWRASWNDAFMVQTDVADLMGNFPVMKRLVKPQPMRPHQCYIETQADIQDLPTGKVRLELKWGSLSPAWKSAFEEPIKDALDVYFKYDAVAPVMVEENIDHGNILPSRFVLVNKSEPRNVSPLDEQLEDARLKARWVVSGHRDKEAGMWETEAPTASLVAHNLLCFFAAQFGWTMFFGDITDAFLQGENLHPDRKVLVSLPRGYPDFVQQFLASKLPSGARHDLVRFTKGGFGLAESPRLLQKTLIALGAKEWLLIPGVFSVFLQGEIVAMIACHVDDIRLVGHPEKAKPVWEAIKSEFTFGEWRNVAEQWAKFCGRYERQLPDGTIEVQMDEYCEKLQFPPKRTKRSDLERDGTELTMTERKWVGHVCGQLSWLARQCRGDLLFGVSRAQQLAGVGDPAALEELYVLVERATDVKTMRFMPLGCSPSQWLVVAASDASFGGMPRGRSQGGTVCLIAHPGLLEGRSGAVPISFQSALLKRVVRSSLAAEISQAAEALDQADFLRAVMAEALYVAFDIDQWLTHVAHWRLVTVLDSRTGV</sequence>
<comment type="caution">
    <text evidence="6">The sequence shown here is derived from an EMBL/GenBank/DDBJ whole genome shotgun (WGS) entry which is preliminary data.</text>
</comment>
<comment type="subunit">
    <text evidence="2">Homodimer.</text>
</comment>
<evidence type="ECO:0008006" key="8">
    <source>
        <dbReference type="Google" id="ProtNLM"/>
    </source>
</evidence>
<evidence type="ECO:0000256" key="3">
    <source>
        <dbReference type="ARBA" id="ARBA00023235"/>
    </source>
</evidence>
<dbReference type="PROSITE" id="PS51440">
    <property type="entry name" value="TIM_2"/>
    <property type="match status" value="1"/>
</dbReference>
<feature type="compositionally biased region" description="Low complexity" evidence="5">
    <location>
        <begin position="512"/>
        <end position="526"/>
    </location>
</feature>
<feature type="compositionally biased region" description="Gly residues" evidence="5">
    <location>
        <begin position="205"/>
        <end position="223"/>
    </location>
</feature>
<feature type="compositionally biased region" description="Acidic residues" evidence="5">
    <location>
        <begin position="499"/>
        <end position="511"/>
    </location>
</feature>
<dbReference type="Proteomes" id="UP001642484">
    <property type="component" value="Unassembled WGS sequence"/>
</dbReference>
<dbReference type="EMBL" id="CAXAMN010007002">
    <property type="protein sequence ID" value="CAK9019973.1"/>
    <property type="molecule type" value="Genomic_DNA"/>
</dbReference>
<evidence type="ECO:0000313" key="6">
    <source>
        <dbReference type="EMBL" id="CAK9019973.1"/>
    </source>
</evidence>
<feature type="region of interest" description="Disordered" evidence="5">
    <location>
        <begin position="496"/>
        <end position="527"/>
    </location>
</feature>
<evidence type="ECO:0000256" key="2">
    <source>
        <dbReference type="ARBA" id="ARBA00011738"/>
    </source>
</evidence>
<feature type="region of interest" description="Disordered" evidence="5">
    <location>
        <begin position="432"/>
        <end position="458"/>
    </location>
</feature>
<name>A0ABP0K021_9DINO</name>
<keyword evidence="7" id="KW-1185">Reference proteome</keyword>
<accession>A0ABP0K021</accession>